<feature type="compositionally biased region" description="Polar residues" evidence="2">
    <location>
        <begin position="479"/>
        <end position="488"/>
    </location>
</feature>
<keyword evidence="4" id="KW-1185">Reference proteome</keyword>
<organism evidence="3 4">
    <name type="scientific">Scleroderma citrinum Foug A</name>
    <dbReference type="NCBI Taxonomy" id="1036808"/>
    <lineage>
        <taxon>Eukaryota</taxon>
        <taxon>Fungi</taxon>
        <taxon>Dikarya</taxon>
        <taxon>Basidiomycota</taxon>
        <taxon>Agaricomycotina</taxon>
        <taxon>Agaricomycetes</taxon>
        <taxon>Agaricomycetidae</taxon>
        <taxon>Boletales</taxon>
        <taxon>Sclerodermatineae</taxon>
        <taxon>Sclerodermataceae</taxon>
        <taxon>Scleroderma</taxon>
    </lineage>
</organism>
<evidence type="ECO:0000256" key="1">
    <source>
        <dbReference type="SAM" id="Coils"/>
    </source>
</evidence>
<feature type="coiled-coil region" evidence="1">
    <location>
        <begin position="384"/>
        <end position="450"/>
    </location>
</feature>
<reference evidence="3 4" key="1">
    <citation type="submission" date="2014-04" db="EMBL/GenBank/DDBJ databases">
        <authorList>
            <consortium name="DOE Joint Genome Institute"/>
            <person name="Kuo A."/>
            <person name="Kohler A."/>
            <person name="Nagy L.G."/>
            <person name="Floudas D."/>
            <person name="Copeland A."/>
            <person name="Barry K.W."/>
            <person name="Cichocki N."/>
            <person name="Veneault-Fourrey C."/>
            <person name="LaButti K."/>
            <person name="Lindquist E.A."/>
            <person name="Lipzen A."/>
            <person name="Lundell T."/>
            <person name="Morin E."/>
            <person name="Murat C."/>
            <person name="Sun H."/>
            <person name="Tunlid A."/>
            <person name="Henrissat B."/>
            <person name="Grigoriev I.V."/>
            <person name="Hibbett D.S."/>
            <person name="Martin F."/>
            <person name="Nordberg H.P."/>
            <person name="Cantor M.N."/>
            <person name="Hua S.X."/>
        </authorList>
    </citation>
    <scope>NUCLEOTIDE SEQUENCE [LARGE SCALE GENOMIC DNA]</scope>
    <source>
        <strain evidence="3 4">Foug A</strain>
    </source>
</reference>
<proteinExistence type="predicted"/>
<feature type="compositionally biased region" description="Low complexity" evidence="2">
    <location>
        <begin position="464"/>
        <end position="478"/>
    </location>
</feature>
<sequence length="515" mass="57745">MSTSSPTPVLCQPTSYQLPPPPIRPKIEVDPSRLRPTSPFEEEDSLMGTVGLELTVFGLEHVSPDSARDHLMRILNELRNQYEFPPVNVRKADASSTLDYAYITLSSSVTSPRPDILEDLRLILNTLPNIYAIWRVCSGRDRTRRVFFSFSTDGEARSMLTPLREWFGARRFAIMAERITHPPSDSQTRISFDLFRESDVEQVLQTPPFLRGSTLCPGRPRYIIPKYGGEVAIGGIAGLGNLESCLNHHIQRDFGQDAIAYSRIELEDDVYCVIFKDWTTTQDFLKKTQDGLPAGWFTYGATIGKPTLLFSFNTQEAPPNPITRPASTASIESPVQVQFDAFRNEALQFTSTLNAALDRISLVEERQERNNQKLSRMIAAQFLIGDLNSDLLSHENEVHRLNDRYDRCQEQLCSLSGSSSDAHQQLTSSMQVINERRQVVSKEVESLRSEVRAIRHKLLSDSQLTLPSPTSTVTSSSLIRQHSPSSEGDQLATPWPFKDNGLMCNGLKSPSPVLG</sequence>
<dbReference type="AlphaFoldDB" id="A0A0C3D460"/>
<reference evidence="4" key="2">
    <citation type="submission" date="2015-01" db="EMBL/GenBank/DDBJ databases">
        <title>Evolutionary Origins and Diversification of the Mycorrhizal Mutualists.</title>
        <authorList>
            <consortium name="DOE Joint Genome Institute"/>
            <consortium name="Mycorrhizal Genomics Consortium"/>
            <person name="Kohler A."/>
            <person name="Kuo A."/>
            <person name="Nagy L.G."/>
            <person name="Floudas D."/>
            <person name="Copeland A."/>
            <person name="Barry K.W."/>
            <person name="Cichocki N."/>
            <person name="Veneault-Fourrey C."/>
            <person name="LaButti K."/>
            <person name="Lindquist E.A."/>
            <person name="Lipzen A."/>
            <person name="Lundell T."/>
            <person name="Morin E."/>
            <person name="Murat C."/>
            <person name="Riley R."/>
            <person name="Ohm R."/>
            <person name="Sun H."/>
            <person name="Tunlid A."/>
            <person name="Henrissat B."/>
            <person name="Grigoriev I.V."/>
            <person name="Hibbett D.S."/>
            <person name="Martin F."/>
        </authorList>
    </citation>
    <scope>NUCLEOTIDE SEQUENCE [LARGE SCALE GENOMIC DNA]</scope>
    <source>
        <strain evidence="4">Foug A</strain>
    </source>
</reference>
<keyword evidence="1" id="KW-0175">Coiled coil</keyword>
<feature type="region of interest" description="Disordered" evidence="2">
    <location>
        <begin position="1"/>
        <end position="24"/>
    </location>
</feature>
<dbReference type="EMBL" id="KN822279">
    <property type="protein sequence ID" value="KIM51179.1"/>
    <property type="molecule type" value="Genomic_DNA"/>
</dbReference>
<evidence type="ECO:0000313" key="3">
    <source>
        <dbReference type="EMBL" id="KIM51179.1"/>
    </source>
</evidence>
<evidence type="ECO:0000313" key="4">
    <source>
        <dbReference type="Proteomes" id="UP000053989"/>
    </source>
</evidence>
<dbReference type="HOGENOM" id="CLU_529097_0_0_1"/>
<dbReference type="InParanoid" id="A0A0C3D460"/>
<evidence type="ECO:0000256" key="2">
    <source>
        <dbReference type="SAM" id="MobiDB-lite"/>
    </source>
</evidence>
<feature type="region of interest" description="Disordered" evidence="2">
    <location>
        <begin position="464"/>
        <end position="494"/>
    </location>
</feature>
<name>A0A0C3D460_9AGAM</name>
<dbReference type="Proteomes" id="UP000053989">
    <property type="component" value="Unassembled WGS sequence"/>
</dbReference>
<protein>
    <submittedName>
        <fullName evidence="3">Uncharacterized protein</fullName>
    </submittedName>
</protein>
<accession>A0A0C3D460</accession>
<feature type="compositionally biased region" description="Polar residues" evidence="2">
    <location>
        <begin position="1"/>
        <end position="17"/>
    </location>
</feature>
<gene>
    <name evidence="3" type="ORF">SCLCIDRAFT_668817</name>
</gene>
<dbReference type="OrthoDB" id="3253702at2759"/>